<name>A0A5A5T8B5_9CHLR</name>
<reference evidence="2 3" key="1">
    <citation type="submission" date="2019-01" db="EMBL/GenBank/DDBJ databases">
        <title>Draft genome sequence of Dictyobacter sp. Uno17.</title>
        <authorList>
            <person name="Wang C.M."/>
            <person name="Zheng Y."/>
            <person name="Sakai Y."/>
            <person name="Abe K."/>
            <person name="Yokota A."/>
            <person name="Yabe S."/>
        </authorList>
    </citation>
    <scope>NUCLEOTIDE SEQUENCE [LARGE SCALE GENOMIC DNA]</scope>
    <source>
        <strain evidence="2 3">Uno17</strain>
    </source>
</reference>
<gene>
    <name evidence="2" type="ORF">KDI_12850</name>
</gene>
<organism evidence="2 3">
    <name type="scientific">Dictyobacter arantiisoli</name>
    <dbReference type="NCBI Taxonomy" id="2014874"/>
    <lineage>
        <taxon>Bacteria</taxon>
        <taxon>Bacillati</taxon>
        <taxon>Chloroflexota</taxon>
        <taxon>Ktedonobacteria</taxon>
        <taxon>Ktedonobacterales</taxon>
        <taxon>Dictyobacteraceae</taxon>
        <taxon>Dictyobacter</taxon>
    </lineage>
</organism>
<dbReference type="RefSeq" id="WP_149400724.1">
    <property type="nucleotide sequence ID" value="NZ_BIXY01000013.1"/>
</dbReference>
<dbReference type="AlphaFoldDB" id="A0A5A5T8B5"/>
<comment type="caution">
    <text evidence="2">The sequence shown here is derived from an EMBL/GenBank/DDBJ whole genome shotgun (WGS) entry which is preliminary data.</text>
</comment>
<dbReference type="EMBL" id="BIXY01000013">
    <property type="protein sequence ID" value="GCF07721.1"/>
    <property type="molecule type" value="Genomic_DNA"/>
</dbReference>
<accession>A0A5A5T8B5</accession>
<dbReference type="OrthoDB" id="164391at2"/>
<sequence length="85" mass="9555">MSTRDLGQHVVELHEQEGALAITGEGVRLTLTPQEALDLQHWLTGQQSLLQECARRHAEQAVPEILREETSHPDPTEREVPVDEP</sequence>
<evidence type="ECO:0000313" key="3">
    <source>
        <dbReference type="Proteomes" id="UP000322530"/>
    </source>
</evidence>
<dbReference type="Proteomes" id="UP000322530">
    <property type="component" value="Unassembled WGS sequence"/>
</dbReference>
<feature type="region of interest" description="Disordered" evidence="1">
    <location>
        <begin position="61"/>
        <end position="85"/>
    </location>
</feature>
<evidence type="ECO:0000313" key="2">
    <source>
        <dbReference type="EMBL" id="GCF07721.1"/>
    </source>
</evidence>
<evidence type="ECO:0000256" key="1">
    <source>
        <dbReference type="SAM" id="MobiDB-lite"/>
    </source>
</evidence>
<keyword evidence="3" id="KW-1185">Reference proteome</keyword>
<proteinExistence type="predicted"/>
<protein>
    <submittedName>
        <fullName evidence="2">Uncharacterized protein</fullName>
    </submittedName>
</protein>